<dbReference type="EMBL" id="PTJD01000011">
    <property type="protein sequence ID" value="PPK93098.1"/>
    <property type="molecule type" value="Genomic_DNA"/>
</dbReference>
<dbReference type="Gene3D" id="3.40.50.12090">
    <property type="match status" value="2"/>
</dbReference>
<organism evidence="2 3">
    <name type="scientific">Kineococcus xinjiangensis</name>
    <dbReference type="NCBI Taxonomy" id="512762"/>
    <lineage>
        <taxon>Bacteria</taxon>
        <taxon>Bacillati</taxon>
        <taxon>Actinomycetota</taxon>
        <taxon>Actinomycetes</taxon>
        <taxon>Kineosporiales</taxon>
        <taxon>Kineosporiaceae</taxon>
        <taxon>Kineococcus</taxon>
    </lineage>
</organism>
<dbReference type="PANTHER" id="PTHR30032:SF8">
    <property type="entry name" value="GERMINATION-SPECIFIC N-ACETYLMURAMOYL-L-ALANINE AMIDASE"/>
    <property type="match status" value="1"/>
</dbReference>
<proteinExistence type="predicted"/>
<sequence>MTAATSRLRRRGIGAGVAALVGLTSVGFTAVAAQAAPNFDITRPAQTENRFATAASVATATFPTGAPNVVIANGDNAVDALGAAALAGVNTPILYVRSGDIPAETMAALRALNPTTAWIVGGTTAVSEAVVNALPASVTTKNRVSGADRYETAVNIAARAATVRGGAAPTTAFLARGDVFADALAIAPVAAKTGTPIFLTETATINPTTLAGLRAQGIRNVTILGGEAAVSTSVRDALAAQGITVTRIAGADRAETALNIANTAAFGFSKTGVALVNGFAPVDALPASVYAAKNNFPIILTEGAVLGNDAEAYFTANAATLTTGLAVGGTAVLPETVVTAAEEAGGAGDAVGSIAVTPNTAATATVVNDTGGANDATDDRTYTVTGLTAGTTYRITLVNAASIQVGANGQVSFLSSADAGSASGFSADVGADIANITSVNNARPTFADTDTAFITTTTQPVAGNITFTIDGTAPGTVVPVVYINGGTGGTATTGGTSIRLETSATAVGTFAAATETFGLGGPMTYVAPLATGGGLPASSVVAAVDKANNSFTITTGGVTSRYTYDTVGDTFTVDGASVGLTAFEAALSAGDGIAGTFAVDPEGGSVFNLTDSNPGLPTLTPTVNGGNDVSIAVNFGANAVDSLIVERAAVSGDVVGAFTAVAGAGTLTAAQIANGTATITDMDVAAGTYRYRITGVNDGDQGAPATTGNVVTTAPTADTTAPLTISDRLVTNAGFTSDADTNDVIRLIFNEDVTATGTAAIRFTDSAGDTYQLTNGTNATFALNAASVTIAEGSDAGTYTANRVLTITLTGNPTPIGATLATALPATYPLTVRAAAGIADTAGNAWNAGQTPVVAATPASALIQGVTATANAAGTAGNSLSIQFVQGSGNSVALSAARAGDVITVTLPTDSAGVAVAATQGQVEAAIDAATSTLGVTAASANAATAVAVAGPTAFTGGTNQSNADTVIAP</sequence>
<dbReference type="AlphaFoldDB" id="A0A2S6IFW0"/>
<dbReference type="InterPro" id="IPR007253">
    <property type="entry name" value="Cell_wall-bd_2"/>
</dbReference>
<dbReference type="Pfam" id="PF04122">
    <property type="entry name" value="CW_binding_2"/>
    <property type="match status" value="3"/>
</dbReference>
<keyword evidence="3" id="KW-1185">Reference proteome</keyword>
<dbReference type="PANTHER" id="PTHR30032">
    <property type="entry name" value="N-ACETYLMURAMOYL-L-ALANINE AMIDASE-RELATED"/>
    <property type="match status" value="1"/>
</dbReference>
<protein>
    <submittedName>
        <fullName evidence="2">Putative cell wall-binding protein</fullName>
    </submittedName>
</protein>
<dbReference type="OrthoDB" id="9764271at2"/>
<reference evidence="2 3" key="1">
    <citation type="submission" date="2018-02" db="EMBL/GenBank/DDBJ databases">
        <title>Genomic Encyclopedia of Archaeal and Bacterial Type Strains, Phase II (KMG-II): from individual species to whole genera.</title>
        <authorList>
            <person name="Goeker M."/>
        </authorList>
    </citation>
    <scope>NUCLEOTIDE SEQUENCE [LARGE SCALE GENOMIC DNA]</scope>
    <source>
        <strain evidence="2 3">DSM 22857</strain>
    </source>
</reference>
<accession>A0A2S6IFW0</accession>
<keyword evidence="1" id="KW-0732">Signal</keyword>
<feature type="signal peptide" evidence="1">
    <location>
        <begin position="1"/>
        <end position="35"/>
    </location>
</feature>
<feature type="chain" id="PRO_5015772753" evidence="1">
    <location>
        <begin position="36"/>
        <end position="970"/>
    </location>
</feature>
<comment type="caution">
    <text evidence="2">The sequence shown here is derived from an EMBL/GenBank/DDBJ whole genome shotgun (WGS) entry which is preliminary data.</text>
</comment>
<evidence type="ECO:0000256" key="1">
    <source>
        <dbReference type="SAM" id="SignalP"/>
    </source>
</evidence>
<gene>
    <name evidence="2" type="ORF">CLV92_11114</name>
</gene>
<dbReference type="Proteomes" id="UP000239485">
    <property type="component" value="Unassembled WGS sequence"/>
</dbReference>
<name>A0A2S6IFW0_9ACTN</name>
<dbReference type="InterPro" id="IPR051922">
    <property type="entry name" value="Bact_Sporulation_Assoc"/>
</dbReference>
<evidence type="ECO:0000313" key="2">
    <source>
        <dbReference type="EMBL" id="PPK93098.1"/>
    </source>
</evidence>
<evidence type="ECO:0000313" key="3">
    <source>
        <dbReference type="Proteomes" id="UP000239485"/>
    </source>
</evidence>
<dbReference type="RefSeq" id="WP_158257262.1">
    <property type="nucleotide sequence ID" value="NZ_PTJD01000011.1"/>
</dbReference>